<dbReference type="SUPFAM" id="SSF52972">
    <property type="entry name" value="ITPase-like"/>
    <property type="match status" value="1"/>
</dbReference>
<evidence type="ECO:0000256" key="12">
    <source>
        <dbReference type="ARBA" id="ARBA00071289"/>
    </source>
</evidence>
<comment type="subunit">
    <text evidence="3">Homodimer.</text>
</comment>
<dbReference type="NCBIfam" id="TIGR00042">
    <property type="entry name" value="RdgB/HAM1 family non-canonical purine NTP pyrophosphatase"/>
    <property type="match status" value="1"/>
</dbReference>
<dbReference type="GO" id="GO:0017111">
    <property type="term" value="F:ribonucleoside triphosphate phosphatase activity"/>
    <property type="evidence" value="ECO:0007669"/>
    <property type="project" value="InterPro"/>
</dbReference>
<evidence type="ECO:0000256" key="10">
    <source>
        <dbReference type="ARBA" id="ARBA00052017"/>
    </source>
</evidence>
<evidence type="ECO:0000256" key="5">
    <source>
        <dbReference type="ARBA" id="ARBA00022741"/>
    </source>
</evidence>
<evidence type="ECO:0000256" key="1">
    <source>
        <dbReference type="ARBA" id="ARBA00001946"/>
    </source>
</evidence>
<evidence type="ECO:0000256" key="15">
    <source>
        <dbReference type="ARBA" id="ARBA00083186"/>
    </source>
</evidence>
<evidence type="ECO:0000313" key="17">
    <source>
        <dbReference type="EMBL" id="KGA20554.1"/>
    </source>
</evidence>
<evidence type="ECO:0000256" key="14">
    <source>
        <dbReference type="ARBA" id="ARBA00078805"/>
    </source>
</evidence>
<evidence type="ECO:0000256" key="8">
    <source>
        <dbReference type="ARBA" id="ARBA00023080"/>
    </source>
</evidence>
<evidence type="ECO:0000256" key="13">
    <source>
        <dbReference type="ARBA" id="ARBA00075987"/>
    </source>
</evidence>
<evidence type="ECO:0000256" key="9">
    <source>
        <dbReference type="ARBA" id="ARBA00051875"/>
    </source>
</evidence>
<comment type="catalytic activity">
    <reaction evidence="9">
        <text>dITP + H2O = dIMP + diphosphate + H(+)</text>
        <dbReference type="Rhea" id="RHEA:28342"/>
        <dbReference type="ChEBI" id="CHEBI:15377"/>
        <dbReference type="ChEBI" id="CHEBI:15378"/>
        <dbReference type="ChEBI" id="CHEBI:33019"/>
        <dbReference type="ChEBI" id="CHEBI:61194"/>
        <dbReference type="ChEBI" id="CHEBI:61382"/>
        <dbReference type="EC" id="3.6.1.66"/>
    </reaction>
</comment>
<evidence type="ECO:0000256" key="7">
    <source>
        <dbReference type="ARBA" id="ARBA00022842"/>
    </source>
</evidence>
<keyword evidence="4" id="KW-0479">Metal-binding</keyword>
<dbReference type="HAMAP" id="MF_01405">
    <property type="entry name" value="Non_canon_purine_NTPase"/>
    <property type="match status" value="1"/>
</dbReference>
<dbReference type="GO" id="GO:0005829">
    <property type="term" value="C:cytosol"/>
    <property type="evidence" value="ECO:0007669"/>
    <property type="project" value="TreeGrafter"/>
</dbReference>
<evidence type="ECO:0000256" key="2">
    <source>
        <dbReference type="ARBA" id="ARBA00008023"/>
    </source>
</evidence>
<dbReference type="PANTHER" id="PTHR11067">
    <property type="entry name" value="INOSINE TRIPHOSPHATE PYROPHOSPHATASE/HAM1 PROTEIN"/>
    <property type="match status" value="1"/>
</dbReference>
<keyword evidence="7" id="KW-0460">Magnesium</keyword>
<gene>
    <name evidence="17" type="ORF">GM50_0910</name>
</gene>
<dbReference type="PANTHER" id="PTHR11067:SF9">
    <property type="entry name" value="INOSINE TRIPHOSPHATE PYROPHOSPHATASE"/>
    <property type="match status" value="1"/>
</dbReference>
<comment type="cofactor">
    <cofactor evidence="1">
        <name>Mg(2+)</name>
        <dbReference type="ChEBI" id="CHEBI:18420"/>
    </cofactor>
</comment>
<evidence type="ECO:0000256" key="11">
    <source>
        <dbReference type="ARBA" id="ARBA00066468"/>
    </source>
</evidence>
<evidence type="ECO:0000256" key="16">
    <source>
        <dbReference type="ARBA" id="ARBA00083635"/>
    </source>
</evidence>
<dbReference type="GO" id="GO:0036220">
    <property type="term" value="F:ITP diphosphatase activity"/>
    <property type="evidence" value="ECO:0007669"/>
    <property type="project" value="UniProtKB-EC"/>
</dbReference>
<dbReference type="EMBL" id="JNSK01000002">
    <property type="protein sequence ID" value="KGA20554.1"/>
    <property type="molecule type" value="Genomic_DNA"/>
</dbReference>
<evidence type="ECO:0000256" key="6">
    <source>
        <dbReference type="ARBA" id="ARBA00022801"/>
    </source>
</evidence>
<dbReference type="Pfam" id="PF01725">
    <property type="entry name" value="Ham1p_like"/>
    <property type="match status" value="1"/>
</dbReference>
<evidence type="ECO:0000256" key="4">
    <source>
        <dbReference type="ARBA" id="ARBA00022723"/>
    </source>
</evidence>
<dbReference type="EC" id="3.6.1.66" evidence="11"/>
<keyword evidence="8" id="KW-0546">Nucleotide metabolism</keyword>
<dbReference type="InterPro" id="IPR029001">
    <property type="entry name" value="ITPase-like_fam"/>
</dbReference>
<name>A0A094QEA6_9ZZZZ</name>
<dbReference type="GO" id="GO:0035870">
    <property type="term" value="F:dITP diphosphatase activity"/>
    <property type="evidence" value="ECO:0007669"/>
    <property type="project" value="UniProtKB-ARBA"/>
</dbReference>
<dbReference type="AlphaFoldDB" id="A0A094QEA6"/>
<dbReference type="GO" id="GO:0000166">
    <property type="term" value="F:nucleotide binding"/>
    <property type="evidence" value="ECO:0007669"/>
    <property type="project" value="UniProtKB-KW"/>
</dbReference>
<organism evidence="17">
    <name type="scientific">freshwater metagenome</name>
    <dbReference type="NCBI Taxonomy" id="449393"/>
    <lineage>
        <taxon>unclassified sequences</taxon>
        <taxon>metagenomes</taxon>
        <taxon>ecological metagenomes</taxon>
    </lineage>
</organism>
<dbReference type="FunFam" id="3.90.950.10:FF:000001">
    <property type="entry name" value="dITP/XTP pyrophosphatase"/>
    <property type="match status" value="1"/>
</dbReference>
<accession>A0A094QEA6</accession>
<comment type="catalytic activity">
    <reaction evidence="10">
        <text>XTP + H2O = XMP + diphosphate + H(+)</text>
        <dbReference type="Rhea" id="RHEA:28610"/>
        <dbReference type="ChEBI" id="CHEBI:15377"/>
        <dbReference type="ChEBI" id="CHEBI:15378"/>
        <dbReference type="ChEBI" id="CHEBI:33019"/>
        <dbReference type="ChEBI" id="CHEBI:57464"/>
        <dbReference type="ChEBI" id="CHEBI:61314"/>
        <dbReference type="EC" id="3.6.1.66"/>
    </reaction>
</comment>
<proteinExistence type="inferred from homology"/>
<reference evidence="17" key="1">
    <citation type="submission" date="2014-05" db="EMBL/GenBank/DDBJ databases">
        <title>Key roles for freshwater Actinobacteria revealed by deep metagenomic sequencing.</title>
        <authorList>
            <person name="Ghai R."/>
            <person name="Mizuno C.M."/>
            <person name="Picazo A."/>
            <person name="Camacho A."/>
            <person name="Rodriguez-Valera F."/>
        </authorList>
    </citation>
    <scope>NUCLEOTIDE SEQUENCE</scope>
</reference>
<dbReference type="InterPro" id="IPR020922">
    <property type="entry name" value="dITP/XTP_pyrophosphatase"/>
</dbReference>
<keyword evidence="6" id="KW-0378">Hydrolase</keyword>
<keyword evidence="5" id="KW-0547">Nucleotide-binding</keyword>
<protein>
    <recommendedName>
        <fullName evidence="12">dITP/XTP pyrophosphatase</fullName>
        <ecNumber evidence="11">3.6.1.66</ecNumber>
    </recommendedName>
    <alternativeName>
        <fullName evidence="13">Non-canonical purine NTP pyrophosphatase</fullName>
    </alternativeName>
    <alternativeName>
        <fullName evidence="14">Non-standard purine NTP pyrophosphatase</fullName>
    </alternativeName>
    <alternativeName>
        <fullName evidence="16">Nucleoside-triphosphate diphosphatase</fullName>
    </alternativeName>
    <alternativeName>
        <fullName evidence="15">Nucleoside-triphosphate pyrophosphatase</fullName>
    </alternativeName>
</protein>
<sequence>MSTPTTLVLATRNQGKIREFRRILDAISQGSINLVGLEDFPDTTEVEETGSTFRENALLKARSVCSETGLPAIADDSGLCVDALNGAPGIFSARYAGVHGDDSANNLKLLKELENTPEEERGAHFTCAAALVLPDGREYVTEEIFEGSILYAPIGDQGFGYDPLFRPQGLAISSAQMSAEEKDLISHRGKSLRSIAPHVINLLTSLG</sequence>
<dbReference type="InterPro" id="IPR002637">
    <property type="entry name" value="RdgB/HAM1"/>
</dbReference>
<dbReference type="GO" id="GO:0036222">
    <property type="term" value="F:XTP diphosphatase activity"/>
    <property type="evidence" value="ECO:0007669"/>
    <property type="project" value="UniProtKB-ARBA"/>
</dbReference>
<dbReference type="GO" id="GO:0009117">
    <property type="term" value="P:nucleotide metabolic process"/>
    <property type="evidence" value="ECO:0007669"/>
    <property type="project" value="UniProtKB-KW"/>
</dbReference>
<comment type="similarity">
    <text evidence="2">Belongs to the HAM1 NTPase family.</text>
</comment>
<dbReference type="GO" id="GO:0009146">
    <property type="term" value="P:purine nucleoside triphosphate catabolic process"/>
    <property type="evidence" value="ECO:0007669"/>
    <property type="project" value="UniProtKB-ARBA"/>
</dbReference>
<comment type="caution">
    <text evidence="17">The sequence shown here is derived from an EMBL/GenBank/DDBJ whole genome shotgun (WGS) entry which is preliminary data.</text>
</comment>
<dbReference type="Gene3D" id="3.90.950.10">
    <property type="match status" value="1"/>
</dbReference>
<evidence type="ECO:0000256" key="3">
    <source>
        <dbReference type="ARBA" id="ARBA00011738"/>
    </source>
</evidence>
<dbReference type="CDD" id="cd00515">
    <property type="entry name" value="HAM1"/>
    <property type="match status" value="1"/>
</dbReference>
<dbReference type="GO" id="GO:0046872">
    <property type="term" value="F:metal ion binding"/>
    <property type="evidence" value="ECO:0007669"/>
    <property type="project" value="UniProtKB-KW"/>
</dbReference>